<keyword evidence="3" id="KW-0547">Nucleotide-binding</keyword>
<dbReference type="Pfam" id="PF01636">
    <property type="entry name" value="APH"/>
    <property type="match status" value="1"/>
</dbReference>
<evidence type="ECO:0000256" key="3">
    <source>
        <dbReference type="ARBA" id="ARBA00022741"/>
    </source>
</evidence>
<evidence type="ECO:0000313" key="11">
    <source>
        <dbReference type="Proteomes" id="UP000466681"/>
    </source>
</evidence>
<keyword evidence="11" id="KW-1185">Reference proteome</keyword>
<dbReference type="Gene3D" id="3.90.1200.10">
    <property type="match status" value="1"/>
</dbReference>
<feature type="binding site" evidence="8">
    <location>
        <position position="167"/>
    </location>
    <ligand>
        <name>Mg(2+)</name>
        <dbReference type="ChEBI" id="CHEBI:18420"/>
    </ligand>
</feature>
<dbReference type="PIRSF" id="PIRSF000706">
    <property type="entry name" value="Kanamycin_kin"/>
    <property type="match status" value="1"/>
</dbReference>
<feature type="binding site" evidence="8">
    <location>
        <position position="153"/>
    </location>
    <ligand>
        <name>Mg(2+)</name>
        <dbReference type="ChEBI" id="CHEBI:18420"/>
    </ligand>
</feature>
<evidence type="ECO:0000259" key="9">
    <source>
        <dbReference type="Pfam" id="PF01636"/>
    </source>
</evidence>
<dbReference type="SUPFAM" id="SSF56112">
    <property type="entry name" value="Protein kinase-like (PK-like)"/>
    <property type="match status" value="1"/>
</dbReference>
<evidence type="ECO:0000256" key="4">
    <source>
        <dbReference type="ARBA" id="ARBA00022777"/>
    </source>
</evidence>
<name>A0AAD1H7U4_9MYCO</name>
<organism evidence="10 11">
    <name type="scientific">Mycolicibacterium moriokaense</name>
    <dbReference type="NCBI Taxonomy" id="39691"/>
    <lineage>
        <taxon>Bacteria</taxon>
        <taxon>Bacillati</taxon>
        <taxon>Actinomycetota</taxon>
        <taxon>Actinomycetes</taxon>
        <taxon>Mycobacteriales</taxon>
        <taxon>Mycobacteriaceae</taxon>
        <taxon>Mycolicibacterium</taxon>
    </lineage>
</organism>
<evidence type="ECO:0000256" key="5">
    <source>
        <dbReference type="ARBA" id="ARBA00022840"/>
    </source>
</evidence>
<dbReference type="Gene3D" id="3.30.200.20">
    <property type="entry name" value="Phosphorylase Kinase, domain 1"/>
    <property type="match status" value="1"/>
</dbReference>
<protein>
    <submittedName>
        <fullName evidence="10">Phosphotransferase</fullName>
    </submittedName>
</protein>
<evidence type="ECO:0000313" key="10">
    <source>
        <dbReference type="EMBL" id="BBW99830.1"/>
    </source>
</evidence>
<reference evidence="10 11" key="1">
    <citation type="journal article" date="2019" name="Emerg. Microbes Infect.">
        <title>Comprehensive subspecies identification of 175 nontuberculous mycobacteria species based on 7547 genomic profiles.</title>
        <authorList>
            <person name="Matsumoto Y."/>
            <person name="Kinjo T."/>
            <person name="Motooka D."/>
            <person name="Nabeya D."/>
            <person name="Jung N."/>
            <person name="Uechi K."/>
            <person name="Horii T."/>
            <person name="Iida T."/>
            <person name="Fujita J."/>
            <person name="Nakamura S."/>
        </authorList>
    </citation>
    <scope>NUCLEOTIDE SEQUENCE [LARGE SCALE GENOMIC DNA]</scope>
    <source>
        <strain evidence="10 11">JCM 6375</strain>
    </source>
</reference>
<dbReference type="GO" id="GO:0016773">
    <property type="term" value="F:phosphotransferase activity, alcohol group as acceptor"/>
    <property type="evidence" value="ECO:0007669"/>
    <property type="project" value="InterPro"/>
</dbReference>
<keyword evidence="8" id="KW-0460">Magnesium</keyword>
<accession>A0AAD1H7U4</accession>
<proteinExistence type="inferred from homology"/>
<keyword evidence="8" id="KW-0479">Metal-binding</keyword>
<dbReference type="InterPro" id="IPR011009">
    <property type="entry name" value="Kinase-like_dom_sf"/>
</dbReference>
<keyword evidence="2" id="KW-0808">Transferase</keyword>
<dbReference type="GO" id="GO:0046677">
    <property type="term" value="P:response to antibiotic"/>
    <property type="evidence" value="ECO:0007669"/>
    <property type="project" value="UniProtKB-KW"/>
</dbReference>
<evidence type="ECO:0000256" key="2">
    <source>
        <dbReference type="ARBA" id="ARBA00022679"/>
    </source>
</evidence>
<keyword evidence="5" id="KW-0067">ATP-binding</keyword>
<dbReference type="InterPro" id="IPR024165">
    <property type="entry name" value="Kan/Strep_kinase"/>
</dbReference>
<evidence type="ECO:0000256" key="8">
    <source>
        <dbReference type="PIRSR" id="PIRSR000706-2"/>
    </source>
</evidence>
<evidence type="ECO:0000256" key="6">
    <source>
        <dbReference type="ARBA" id="ARBA00023251"/>
    </source>
</evidence>
<dbReference type="GO" id="GO:0005524">
    <property type="term" value="F:ATP binding"/>
    <property type="evidence" value="ECO:0007669"/>
    <property type="project" value="UniProtKB-KW"/>
</dbReference>
<dbReference type="RefSeq" id="WP_083157760.1">
    <property type="nucleotide sequence ID" value="NZ_AP022560.1"/>
</dbReference>
<evidence type="ECO:0000256" key="1">
    <source>
        <dbReference type="ARBA" id="ARBA00006219"/>
    </source>
</evidence>
<comment type="similarity">
    <text evidence="1">Belongs to the aminoglycoside phosphotransferase family.</text>
</comment>
<gene>
    <name evidence="10" type="ORF">MMOR_07670</name>
</gene>
<dbReference type="Proteomes" id="UP000466681">
    <property type="component" value="Chromosome"/>
</dbReference>
<sequence>MTRPTEPVAIPSVVKDIAAGRPVAAAWVNELSGVTFSVAGGVEYVKVMPPQWAHLLTAEVERLEWAEAYLRVPRVLGAGDGWLHTAGLPGRSAVDPRWLADPRTAARAVGAGLRLMHDTLPVADCPFGAPAWVTEATDADRLVVCHGDACAPNTLIDDDGNCSGHVDLGDLGVADRWADLAVAEWSLGYNYGGDWRAEFFDAYGVAPDNDRMEHYLRLWEDFD</sequence>
<feature type="active site" description="Proton acceptor" evidence="7">
    <location>
        <position position="148"/>
    </location>
</feature>
<dbReference type="InterPro" id="IPR002575">
    <property type="entry name" value="Aminoglycoside_PTrfase"/>
</dbReference>
<feature type="domain" description="Aminoglycoside phosphotransferase" evidence="9">
    <location>
        <begin position="139"/>
        <end position="213"/>
    </location>
</feature>
<keyword evidence="4" id="KW-0418">Kinase</keyword>
<dbReference type="GO" id="GO:0016301">
    <property type="term" value="F:kinase activity"/>
    <property type="evidence" value="ECO:0007669"/>
    <property type="project" value="UniProtKB-KW"/>
</dbReference>
<dbReference type="AlphaFoldDB" id="A0AAD1H7U4"/>
<evidence type="ECO:0000256" key="7">
    <source>
        <dbReference type="PIRSR" id="PIRSR000706-1"/>
    </source>
</evidence>
<dbReference type="EMBL" id="AP022560">
    <property type="protein sequence ID" value="BBW99830.1"/>
    <property type="molecule type" value="Genomic_DNA"/>
</dbReference>
<dbReference type="GO" id="GO:0046872">
    <property type="term" value="F:metal ion binding"/>
    <property type="evidence" value="ECO:0007669"/>
    <property type="project" value="UniProtKB-KW"/>
</dbReference>
<keyword evidence="6" id="KW-0046">Antibiotic resistance</keyword>
<dbReference type="KEGG" id="mmor:MMOR_07670"/>